<gene>
    <name evidence="1" type="ORF">POPTR_008G079750v4</name>
</gene>
<evidence type="ECO:0000313" key="1">
    <source>
        <dbReference type="EMBL" id="KAI9389696.1"/>
    </source>
</evidence>
<sequence length="121" mass="13693">MEGSLMLHLILLYLTILLMKRPVCPEKHNQHEALIKLSNGGSYNEAFTRLSHGGAYSNIERSRYSPELSNVRWLKRKKELVKRNIQQGRQTTATVMQESGSTSKSAAYRNFSTMYGATISA</sequence>
<organism evidence="1 2">
    <name type="scientific">Populus trichocarpa</name>
    <name type="common">Western balsam poplar</name>
    <name type="synonym">Populus balsamifera subsp. trichocarpa</name>
    <dbReference type="NCBI Taxonomy" id="3694"/>
    <lineage>
        <taxon>Eukaryota</taxon>
        <taxon>Viridiplantae</taxon>
        <taxon>Streptophyta</taxon>
        <taxon>Embryophyta</taxon>
        <taxon>Tracheophyta</taxon>
        <taxon>Spermatophyta</taxon>
        <taxon>Magnoliopsida</taxon>
        <taxon>eudicotyledons</taxon>
        <taxon>Gunneridae</taxon>
        <taxon>Pentapetalae</taxon>
        <taxon>rosids</taxon>
        <taxon>fabids</taxon>
        <taxon>Malpighiales</taxon>
        <taxon>Salicaceae</taxon>
        <taxon>Saliceae</taxon>
        <taxon>Populus</taxon>
    </lineage>
</organism>
<reference evidence="1 2" key="1">
    <citation type="journal article" date="2006" name="Science">
        <title>The genome of black cottonwood, Populus trichocarpa (Torr. &amp; Gray).</title>
        <authorList>
            <person name="Tuskan G.A."/>
            <person name="Difazio S."/>
            <person name="Jansson S."/>
            <person name="Bohlmann J."/>
            <person name="Grigoriev I."/>
            <person name="Hellsten U."/>
            <person name="Putnam N."/>
            <person name="Ralph S."/>
            <person name="Rombauts S."/>
            <person name="Salamov A."/>
            <person name="Schein J."/>
            <person name="Sterck L."/>
            <person name="Aerts A."/>
            <person name="Bhalerao R.R."/>
            <person name="Bhalerao R.P."/>
            <person name="Blaudez D."/>
            <person name="Boerjan W."/>
            <person name="Brun A."/>
            <person name="Brunner A."/>
            <person name="Busov V."/>
            <person name="Campbell M."/>
            <person name="Carlson J."/>
            <person name="Chalot M."/>
            <person name="Chapman J."/>
            <person name="Chen G.L."/>
            <person name="Cooper D."/>
            <person name="Coutinho P.M."/>
            <person name="Couturier J."/>
            <person name="Covert S."/>
            <person name="Cronk Q."/>
            <person name="Cunningham R."/>
            <person name="Davis J."/>
            <person name="Degroeve S."/>
            <person name="Dejardin A."/>
            <person name="Depamphilis C."/>
            <person name="Detter J."/>
            <person name="Dirks B."/>
            <person name="Dubchak I."/>
            <person name="Duplessis S."/>
            <person name="Ehlting J."/>
            <person name="Ellis B."/>
            <person name="Gendler K."/>
            <person name="Goodstein D."/>
            <person name="Gribskov M."/>
            <person name="Grimwood J."/>
            <person name="Groover A."/>
            <person name="Gunter L."/>
            <person name="Hamberger B."/>
            <person name="Heinze B."/>
            <person name="Helariutta Y."/>
            <person name="Henrissat B."/>
            <person name="Holligan D."/>
            <person name="Holt R."/>
            <person name="Huang W."/>
            <person name="Islam-Faridi N."/>
            <person name="Jones S."/>
            <person name="Jones-Rhoades M."/>
            <person name="Jorgensen R."/>
            <person name="Joshi C."/>
            <person name="Kangasjarvi J."/>
            <person name="Karlsson J."/>
            <person name="Kelleher C."/>
            <person name="Kirkpatrick R."/>
            <person name="Kirst M."/>
            <person name="Kohler A."/>
            <person name="Kalluri U."/>
            <person name="Larimer F."/>
            <person name="Leebens-Mack J."/>
            <person name="Leple J.C."/>
            <person name="Locascio P."/>
            <person name="Lou Y."/>
            <person name="Lucas S."/>
            <person name="Martin F."/>
            <person name="Montanini B."/>
            <person name="Napoli C."/>
            <person name="Nelson D.R."/>
            <person name="Nelson C."/>
            <person name="Nieminen K."/>
            <person name="Nilsson O."/>
            <person name="Pereda V."/>
            <person name="Peter G."/>
            <person name="Philippe R."/>
            <person name="Pilate G."/>
            <person name="Poliakov A."/>
            <person name="Razumovskaya J."/>
            <person name="Richardson P."/>
            <person name="Rinaldi C."/>
            <person name="Ritland K."/>
            <person name="Rouze P."/>
            <person name="Ryaboy D."/>
            <person name="Schmutz J."/>
            <person name="Schrader J."/>
            <person name="Segerman B."/>
            <person name="Shin H."/>
            <person name="Siddiqui A."/>
            <person name="Sterky F."/>
            <person name="Terry A."/>
            <person name="Tsai C.J."/>
            <person name="Uberbacher E."/>
            <person name="Unneberg P."/>
            <person name="Vahala J."/>
            <person name="Wall K."/>
            <person name="Wessler S."/>
            <person name="Yang G."/>
            <person name="Yin T."/>
            <person name="Douglas C."/>
            <person name="Marra M."/>
            <person name="Sandberg G."/>
            <person name="Van de Peer Y."/>
            <person name="Rokhsar D."/>
        </authorList>
    </citation>
    <scope>NUCLEOTIDE SEQUENCE [LARGE SCALE GENOMIC DNA]</scope>
    <source>
        <strain evidence="2">cv. Nisqually</strain>
    </source>
</reference>
<comment type="caution">
    <text evidence="1">The sequence shown here is derived from an EMBL/GenBank/DDBJ whole genome shotgun (WGS) entry which is preliminary data.</text>
</comment>
<dbReference type="Proteomes" id="UP000006729">
    <property type="component" value="Chromosome 8"/>
</dbReference>
<keyword evidence="2" id="KW-1185">Reference proteome</keyword>
<accession>A0ACC0SKH5</accession>
<protein>
    <submittedName>
        <fullName evidence="1">Uncharacterized protein</fullName>
    </submittedName>
</protein>
<proteinExistence type="predicted"/>
<evidence type="ECO:0000313" key="2">
    <source>
        <dbReference type="Proteomes" id="UP000006729"/>
    </source>
</evidence>
<dbReference type="EMBL" id="CM009297">
    <property type="protein sequence ID" value="KAI9389696.1"/>
    <property type="molecule type" value="Genomic_DNA"/>
</dbReference>
<name>A0ACC0SKH5_POPTR</name>